<keyword evidence="1" id="KW-0472">Membrane</keyword>
<name>A0AB37Z9K4_9PSED</name>
<accession>A0AB37Z9K4</accession>
<dbReference type="Proteomes" id="UP000242418">
    <property type="component" value="Unassembled WGS sequence"/>
</dbReference>
<protein>
    <submittedName>
        <fullName evidence="2">Uncharacterized protein</fullName>
    </submittedName>
</protein>
<gene>
    <name evidence="2" type="ORF">SAMN05216370_3119</name>
</gene>
<comment type="caution">
    <text evidence="2">The sequence shown here is derived from an EMBL/GenBank/DDBJ whole genome shotgun (WGS) entry which is preliminary data.</text>
</comment>
<organism evidence="2 3">
    <name type="scientific">Pseudomonas peli</name>
    <dbReference type="NCBI Taxonomy" id="592361"/>
    <lineage>
        <taxon>Bacteria</taxon>
        <taxon>Pseudomonadati</taxon>
        <taxon>Pseudomonadota</taxon>
        <taxon>Gammaproteobacteria</taxon>
        <taxon>Pseudomonadales</taxon>
        <taxon>Pseudomonadaceae</taxon>
        <taxon>Pseudomonas</taxon>
    </lineage>
</organism>
<keyword evidence="1" id="KW-0812">Transmembrane</keyword>
<dbReference type="EMBL" id="FMTL01000002">
    <property type="protein sequence ID" value="SCW71998.1"/>
    <property type="molecule type" value="Genomic_DNA"/>
</dbReference>
<dbReference type="AlphaFoldDB" id="A0AB37Z9K4"/>
<proteinExistence type="predicted"/>
<reference evidence="2 3" key="1">
    <citation type="submission" date="2016-10" db="EMBL/GenBank/DDBJ databases">
        <authorList>
            <person name="Varghese N."/>
            <person name="Submissions S."/>
        </authorList>
    </citation>
    <scope>NUCLEOTIDE SEQUENCE [LARGE SCALE GENOMIC DNA]</scope>
    <source>
        <strain evidence="2 3">DSM 17833</strain>
    </source>
</reference>
<evidence type="ECO:0000313" key="3">
    <source>
        <dbReference type="Proteomes" id="UP000242418"/>
    </source>
</evidence>
<evidence type="ECO:0000256" key="1">
    <source>
        <dbReference type="SAM" id="Phobius"/>
    </source>
</evidence>
<keyword evidence="3" id="KW-1185">Reference proteome</keyword>
<evidence type="ECO:0000313" key="2">
    <source>
        <dbReference type="EMBL" id="SCW71998.1"/>
    </source>
</evidence>
<sequence>MGGSMEPIGYFILGTVLAIALIGTVGFLFTKVLERKLNSQKP</sequence>
<feature type="transmembrane region" description="Helical" evidence="1">
    <location>
        <begin position="12"/>
        <end position="33"/>
    </location>
</feature>
<keyword evidence="1" id="KW-1133">Transmembrane helix</keyword>